<evidence type="ECO:0000313" key="2">
    <source>
        <dbReference type="Proteomes" id="UP001550348"/>
    </source>
</evidence>
<keyword evidence="2" id="KW-1185">Reference proteome</keyword>
<dbReference type="Proteomes" id="UP001550348">
    <property type="component" value="Unassembled WGS sequence"/>
</dbReference>
<name>A0ABV2VVY3_9ACTN</name>
<organism evidence="1 2">
    <name type="scientific">Micromonospora fulviviridis</name>
    <dbReference type="NCBI Taxonomy" id="47860"/>
    <lineage>
        <taxon>Bacteria</taxon>
        <taxon>Bacillati</taxon>
        <taxon>Actinomycetota</taxon>
        <taxon>Actinomycetes</taxon>
        <taxon>Micromonosporales</taxon>
        <taxon>Micromonosporaceae</taxon>
        <taxon>Micromonospora</taxon>
    </lineage>
</organism>
<dbReference type="RefSeq" id="WP_355667297.1">
    <property type="nucleotide sequence ID" value="NZ_JBEXRX010000125.1"/>
</dbReference>
<reference evidence="1 2" key="1">
    <citation type="submission" date="2024-06" db="EMBL/GenBank/DDBJ databases">
        <title>The Natural Products Discovery Center: Release of the First 8490 Sequenced Strains for Exploring Actinobacteria Biosynthetic Diversity.</title>
        <authorList>
            <person name="Kalkreuter E."/>
            <person name="Kautsar S.A."/>
            <person name="Yang D."/>
            <person name="Bader C.D."/>
            <person name="Teijaro C.N."/>
            <person name="Fluegel L."/>
            <person name="Davis C.M."/>
            <person name="Simpson J.R."/>
            <person name="Lauterbach L."/>
            <person name="Steele A.D."/>
            <person name="Gui C."/>
            <person name="Meng S."/>
            <person name="Li G."/>
            <person name="Viehrig K."/>
            <person name="Ye F."/>
            <person name="Su P."/>
            <person name="Kiefer A.F."/>
            <person name="Nichols A."/>
            <person name="Cepeda A.J."/>
            <person name="Yan W."/>
            <person name="Fan B."/>
            <person name="Jiang Y."/>
            <person name="Adhikari A."/>
            <person name="Zheng C.-J."/>
            <person name="Schuster L."/>
            <person name="Cowan T.M."/>
            <person name="Smanski M.J."/>
            <person name="Chevrette M.G."/>
            <person name="De Carvalho L.P.S."/>
            <person name="Shen B."/>
        </authorList>
    </citation>
    <scope>NUCLEOTIDE SEQUENCE [LARGE SCALE GENOMIC DNA]</scope>
    <source>
        <strain evidence="1 2">NPDC006286</strain>
    </source>
</reference>
<protein>
    <submittedName>
        <fullName evidence="1">Uncharacterized protein</fullName>
    </submittedName>
</protein>
<comment type="caution">
    <text evidence="1">The sequence shown here is derived from an EMBL/GenBank/DDBJ whole genome shotgun (WGS) entry which is preliminary data.</text>
</comment>
<evidence type="ECO:0000313" key="1">
    <source>
        <dbReference type="EMBL" id="MEU0155726.1"/>
    </source>
</evidence>
<accession>A0ABV2VVY3</accession>
<proteinExistence type="predicted"/>
<dbReference type="EMBL" id="JBEXRX010000125">
    <property type="protein sequence ID" value="MEU0155726.1"/>
    <property type="molecule type" value="Genomic_DNA"/>
</dbReference>
<feature type="non-terminal residue" evidence="1">
    <location>
        <position position="1"/>
    </location>
</feature>
<sequence length="127" mass="13564">RSRGVNTFMIMDVRARLVSGAARLTYLRGLLAPPTVSPSPLREPTKTLREKGADSFHAALAAVLAAGLEKALEAGDHPRAISFINRGFAEGSPQLGCDLLCRAIAVVGTARTWTVQLAPLRQRSSLD</sequence>
<gene>
    <name evidence="1" type="ORF">ABZ071_28305</name>
</gene>